<dbReference type="AlphaFoldDB" id="A0A7T0G1A4"/>
<dbReference type="GO" id="GO:0006310">
    <property type="term" value="P:DNA recombination"/>
    <property type="evidence" value="ECO:0007669"/>
    <property type="project" value="UniProtKB-UniRule"/>
</dbReference>
<reference evidence="9 10" key="1">
    <citation type="submission" date="2020-02" db="EMBL/GenBank/DDBJ databases">
        <title>Genomic and physiological characterization of two novel Nitrospinaceae genera.</title>
        <authorList>
            <person name="Mueller A.J."/>
            <person name="Jung M.-Y."/>
            <person name="Strachan C.R."/>
            <person name="Herbold C.W."/>
            <person name="Kirkegaard R.H."/>
            <person name="Daims H."/>
        </authorList>
    </citation>
    <scope>NUCLEOTIDE SEQUENCE [LARGE SCALE GENOMIC DNA]</scope>
    <source>
        <strain evidence="9">EB</strain>
    </source>
</reference>
<dbReference type="InterPro" id="IPR012340">
    <property type="entry name" value="NA-bd_OB-fold"/>
</dbReference>
<accession>A0A7T0G1A4</accession>
<dbReference type="InterPro" id="IPR037278">
    <property type="entry name" value="ARFGAP/RecO"/>
</dbReference>
<dbReference type="Gene3D" id="1.20.1440.120">
    <property type="entry name" value="Recombination protein O, C-terminal domain"/>
    <property type="match status" value="1"/>
</dbReference>
<keyword evidence="5 7" id="KW-0234">DNA repair</keyword>
<evidence type="ECO:0000313" key="10">
    <source>
        <dbReference type="Proteomes" id="UP000594688"/>
    </source>
</evidence>
<dbReference type="NCBIfam" id="TIGR00613">
    <property type="entry name" value="reco"/>
    <property type="match status" value="1"/>
</dbReference>
<dbReference type="GO" id="GO:0043590">
    <property type="term" value="C:bacterial nucleoid"/>
    <property type="evidence" value="ECO:0007669"/>
    <property type="project" value="TreeGrafter"/>
</dbReference>
<dbReference type="InterPro" id="IPR042242">
    <property type="entry name" value="RecO_C"/>
</dbReference>
<dbReference type="GO" id="GO:0006302">
    <property type="term" value="P:double-strand break repair"/>
    <property type="evidence" value="ECO:0007669"/>
    <property type="project" value="TreeGrafter"/>
</dbReference>
<keyword evidence="4 7" id="KW-0233">DNA recombination</keyword>
<protein>
    <recommendedName>
        <fullName evidence="2 7">DNA repair protein RecO</fullName>
    </recommendedName>
    <alternativeName>
        <fullName evidence="6 7">Recombination protein O</fullName>
    </alternativeName>
</protein>
<evidence type="ECO:0000256" key="1">
    <source>
        <dbReference type="ARBA" id="ARBA00007452"/>
    </source>
</evidence>
<evidence type="ECO:0000256" key="6">
    <source>
        <dbReference type="ARBA" id="ARBA00033409"/>
    </source>
</evidence>
<evidence type="ECO:0000256" key="7">
    <source>
        <dbReference type="HAMAP-Rule" id="MF_00201"/>
    </source>
</evidence>
<dbReference type="Pfam" id="PF11967">
    <property type="entry name" value="RecO_N"/>
    <property type="match status" value="1"/>
</dbReference>
<dbReference type="SUPFAM" id="SSF50249">
    <property type="entry name" value="Nucleic acid-binding proteins"/>
    <property type="match status" value="1"/>
</dbReference>
<keyword evidence="3 7" id="KW-0227">DNA damage</keyword>
<name>A0A7T0G1A4_9BACT</name>
<dbReference type="HAMAP" id="MF_00201">
    <property type="entry name" value="RecO"/>
    <property type="match status" value="1"/>
</dbReference>
<gene>
    <name evidence="7 9" type="primary">recO</name>
    <name evidence="9" type="ORF">G3M70_15730</name>
</gene>
<evidence type="ECO:0000313" key="9">
    <source>
        <dbReference type="EMBL" id="QPJ63244.1"/>
    </source>
</evidence>
<organism evidence="9 10">
    <name type="scientific">Candidatus Nitronauta litoralis</name>
    <dbReference type="NCBI Taxonomy" id="2705533"/>
    <lineage>
        <taxon>Bacteria</taxon>
        <taxon>Pseudomonadati</taxon>
        <taxon>Nitrospinota/Tectimicrobiota group</taxon>
        <taxon>Nitrospinota</taxon>
        <taxon>Nitrospinia</taxon>
        <taxon>Nitrospinales</taxon>
        <taxon>Nitrospinaceae</taxon>
        <taxon>Candidatus Nitronauta</taxon>
    </lineage>
</organism>
<dbReference type="SUPFAM" id="SSF57863">
    <property type="entry name" value="ArfGap/RecO-like zinc finger"/>
    <property type="match status" value="1"/>
</dbReference>
<dbReference type="KEGG" id="nli:G3M70_15730"/>
<comment type="function">
    <text evidence="7">Involved in DNA repair and RecF pathway recombination.</text>
</comment>
<evidence type="ECO:0000259" key="8">
    <source>
        <dbReference type="Pfam" id="PF11967"/>
    </source>
</evidence>
<dbReference type="InterPro" id="IPR022572">
    <property type="entry name" value="DNA_rep/recomb_RecO_N"/>
</dbReference>
<evidence type="ECO:0000256" key="3">
    <source>
        <dbReference type="ARBA" id="ARBA00022763"/>
    </source>
</evidence>
<dbReference type="PANTHER" id="PTHR33991:SF1">
    <property type="entry name" value="DNA REPAIR PROTEIN RECO"/>
    <property type="match status" value="1"/>
</dbReference>
<dbReference type="EMBL" id="CP048685">
    <property type="protein sequence ID" value="QPJ63244.1"/>
    <property type="molecule type" value="Genomic_DNA"/>
</dbReference>
<evidence type="ECO:0000256" key="5">
    <source>
        <dbReference type="ARBA" id="ARBA00023204"/>
    </source>
</evidence>
<dbReference type="InterPro" id="IPR003717">
    <property type="entry name" value="RecO"/>
</dbReference>
<evidence type="ECO:0000256" key="4">
    <source>
        <dbReference type="ARBA" id="ARBA00023172"/>
    </source>
</evidence>
<dbReference type="Proteomes" id="UP000594688">
    <property type="component" value="Chromosome"/>
</dbReference>
<sequence>MPLFRTRALVLKVHYLSDTDKLVTFFTERYGKVKAVAKGARRLKSRYGASLEPLTLVSLIYFGKEHQDLFRVNQCDIVSFHQEIRDSLDTFFYALYFIELLDSLTAEGHCDTEVFAFATASLEALNPEQNPELLCRIFELRLLSLLGYRPRLEQCVKCRKFPRSHWVGFSYNSQGIFCAPCLEGNPVEARIKLGTLQYLKRLLTHDLQRWTRLKIPKDTEQELEQFTHRLVLARLGRELKSYPLLKQMTQST</sequence>
<dbReference type="Pfam" id="PF02565">
    <property type="entry name" value="RecO_C"/>
    <property type="match status" value="1"/>
</dbReference>
<proteinExistence type="inferred from homology"/>
<comment type="similarity">
    <text evidence="1 7">Belongs to the RecO family.</text>
</comment>
<dbReference type="Gene3D" id="2.40.50.140">
    <property type="entry name" value="Nucleic acid-binding proteins"/>
    <property type="match status" value="1"/>
</dbReference>
<feature type="domain" description="DNA replication/recombination mediator RecO N-terminal" evidence="8">
    <location>
        <begin position="1"/>
        <end position="79"/>
    </location>
</feature>
<dbReference type="PANTHER" id="PTHR33991">
    <property type="entry name" value="DNA REPAIR PROTEIN RECO"/>
    <property type="match status" value="1"/>
</dbReference>
<evidence type="ECO:0000256" key="2">
    <source>
        <dbReference type="ARBA" id="ARBA00021310"/>
    </source>
</evidence>